<dbReference type="Proteomes" id="UP000694287">
    <property type="component" value="Unassembled WGS sequence"/>
</dbReference>
<accession>A0ABS6UYD3</accession>
<evidence type="ECO:0000313" key="2">
    <source>
        <dbReference type="EMBL" id="MBW0137270.1"/>
    </source>
</evidence>
<protein>
    <submittedName>
        <fullName evidence="2">Nucleoside phosphorylase</fullName>
    </submittedName>
</protein>
<feature type="domain" description="Nucleoside phosphorylase" evidence="1">
    <location>
        <begin position="70"/>
        <end position="256"/>
    </location>
</feature>
<name>A0ABS6UYD3_9PSEU</name>
<reference evidence="2 3" key="1">
    <citation type="submission" date="2020-11" db="EMBL/GenBank/DDBJ databases">
        <title>Pseudonocardia abyssalis sp. nov. and Pseudonocardia oceani sp. nov., description and phylogenomic analysis of two novel actinomycetes isolated from the deep Southern Ocean.</title>
        <authorList>
            <person name="Parra J."/>
        </authorList>
    </citation>
    <scope>NUCLEOTIDE SEQUENCE [LARGE SCALE GENOMIC DNA]</scope>
    <source>
        <strain evidence="2 3">KRD-168</strain>
    </source>
</reference>
<organism evidence="2 3">
    <name type="scientific">Pseudonocardia abyssalis</name>
    <dbReference type="NCBI Taxonomy" id="2792008"/>
    <lineage>
        <taxon>Bacteria</taxon>
        <taxon>Bacillati</taxon>
        <taxon>Actinomycetota</taxon>
        <taxon>Actinomycetes</taxon>
        <taxon>Pseudonocardiales</taxon>
        <taxon>Pseudonocardiaceae</taxon>
        <taxon>Pseudonocardia</taxon>
    </lineage>
</organism>
<gene>
    <name evidence="2" type="ORF">I4I81_23835</name>
</gene>
<sequence length="262" mass="27517">MTDADLPLLQAKDHEAPSLFEPANLLREARRQKNLPDVDVPAVALLDPDGDIVRHLARTGTGRRHPGWACYHTDMWTVDVDGTEIGVVGVAVGAPFAVLVAEQLAASGAELVISITSAGQISPLGALPCFVLIDRALRDEGTSAHYLPPGRWSRLDETLAAKLDGAFTALPEPVLTGSSWTTDAPYRETAAAIAAAEEDGIACVEMEAAALYAYATARQRAVVCLAHITNTMATDGDDFEKGADNGVHDALAVATAVAAALR</sequence>
<dbReference type="EMBL" id="JADQDK010000001">
    <property type="protein sequence ID" value="MBW0137270.1"/>
    <property type="molecule type" value="Genomic_DNA"/>
</dbReference>
<keyword evidence="3" id="KW-1185">Reference proteome</keyword>
<comment type="caution">
    <text evidence="2">The sequence shown here is derived from an EMBL/GenBank/DDBJ whole genome shotgun (WGS) entry which is preliminary data.</text>
</comment>
<dbReference type="InterPro" id="IPR000845">
    <property type="entry name" value="Nucleoside_phosphorylase_d"/>
</dbReference>
<proteinExistence type="predicted"/>
<dbReference type="CDD" id="cd09007">
    <property type="entry name" value="NP-I_spr0068"/>
    <property type="match status" value="1"/>
</dbReference>
<dbReference type="Pfam" id="PF01048">
    <property type="entry name" value="PNP_UDP_1"/>
    <property type="match status" value="1"/>
</dbReference>
<evidence type="ECO:0000259" key="1">
    <source>
        <dbReference type="Pfam" id="PF01048"/>
    </source>
</evidence>
<evidence type="ECO:0000313" key="3">
    <source>
        <dbReference type="Proteomes" id="UP000694287"/>
    </source>
</evidence>
<dbReference type="RefSeq" id="WP_218603115.1">
    <property type="nucleotide sequence ID" value="NZ_JADQDJ010000105.1"/>
</dbReference>